<dbReference type="PRINTS" id="PR00364">
    <property type="entry name" value="DISEASERSIST"/>
</dbReference>
<dbReference type="InterPro" id="IPR002182">
    <property type="entry name" value="NB-ARC"/>
</dbReference>
<name>N1R4Q4_AEGTA</name>
<dbReference type="Gene3D" id="1.10.8.430">
    <property type="entry name" value="Helical domain of apoptotic protease-activating factors"/>
    <property type="match status" value="1"/>
</dbReference>
<dbReference type="SUPFAM" id="SSF52058">
    <property type="entry name" value="L domain-like"/>
    <property type="match status" value="1"/>
</dbReference>
<feature type="domain" description="Disease resistance R13L4/SHOC-2-like LRR" evidence="5">
    <location>
        <begin position="381"/>
        <end position="530"/>
    </location>
</feature>
<evidence type="ECO:0000313" key="6">
    <source>
        <dbReference type="EnsemblPlants" id="EMT33808"/>
    </source>
</evidence>
<dbReference type="PANTHER" id="PTHR36766:SF40">
    <property type="entry name" value="DISEASE RESISTANCE PROTEIN RGA3"/>
    <property type="match status" value="1"/>
</dbReference>
<dbReference type="InterPro" id="IPR036388">
    <property type="entry name" value="WH-like_DNA-bd_sf"/>
</dbReference>
<evidence type="ECO:0000259" key="5">
    <source>
        <dbReference type="Pfam" id="PF23598"/>
    </source>
</evidence>
<dbReference type="GO" id="GO:0006952">
    <property type="term" value="P:defense response"/>
    <property type="evidence" value="ECO:0007669"/>
    <property type="project" value="UniProtKB-KW"/>
</dbReference>
<dbReference type="InterPro" id="IPR032675">
    <property type="entry name" value="LRR_dom_sf"/>
</dbReference>
<dbReference type="Pfam" id="PF00931">
    <property type="entry name" value="NB-ARC"/>
    <property type="match status" value="1"/>
</dbReference>
<proteinExistence type="predicted"/>
<dbReference type="AlphaFoldDB" id="N1R4Q4"/>
<dbReference type="InterPro" id="IPR042197">
    <property type="entry name" value="Apaf_helical"/>
</dbReference>
<dbReference type="InterPro" id="IPR058922">
    <property type="entry name" value="WHD_DRP"/>
</dbReference>
<evidence type="ECO:0000259" key="3">
    <source>
        <dbReference type="Pfam" id="PF00931"/>
    </source>
</evidence>
<reference evidence="6" key="1">
    <citation type="submission" date="2015-06" db="UniProtKB">
        <authorList>
            <consortium name="EnsemblPlants"/>
        </authorList>
    </citation>
    <scope>IDENTIFICATION</scope>
</reference>
<dbReference type="Pfam" id="PF23559">
    <property type="entry name" value="WHD_DRP"/>
    <property type="match status" value="1"/>
</dbReference>
<accession>N1R4Q4</accession>
<dbReference type="InterPro" id="IPR027417">
    <property type="entry name" value="P-loop_NTPase"/>
</dbReference>
<feature type="domain" description="NB-ARC" evidence="3">
    <location>
        <begin position="1"/>
        <end position="145"/>
    </location>
</feature>
<feature type="domain" description="Disease resistance protein winged helix" evidence="4">
    <location>
        <begin position="231"/>
        <end position="299"/>
    </location>
</feature>
<dbReference type="GO" id="GO:0043531">
    <property type="term" value="F:ADP binding"/>
    <property type="evidence" value="ECO:0007669"/>
    <property type="project" value="InterPro"/>
</dbReference>
<protein>
    <submittedName>
        <fullName evidence="6">Putative disease resistance protein RGA4</fullName>
    </submittedName>
</protein>
<dbReference type="EnsemblPlants" id="EMT33808">
    <property type="protein sequence ID" value="EMT33808"/>
    <property type="gene ID" value="F775_25575"/>
</dbReference>
<evidence type="ECO:0000256" key="2">
    <source>
        <dbReference type="ARBA" id="ARBA00022821"/>
    </source>
</evidence>
<dbReference type="PANTHER" id="PTHR36766">
    <property type="entry name" value="PLANT BROAD-SPECTRUM MILDEW RESISTANCE PROTEIN RPW8"/>
    <property type="match status" value="1"/>
</dbReference>
<keyword evidence="2" id="KW-0611">Plant defense</keyword>
<dbReference type="Gene3D" id="1.10.10.10">
    <property type="entry name" value="Winged helix-like DNA-binding domain superfamily/Winged helix DNA-binding domain"/>
    <property type="match status" value="1"/>
</dbReference>
<dbReference type="InterPro" id="IPR055414">
    <property type="entry name" value="LRR_R13L4/SHOC2-like"/>
</dbReference>
<dbReference type="Pfam" id="PF23598">
    <property type="entry name" value="LRR_14"/>
    <property type="match status" value="1"/>
</dbReference>
<organism evidence="6">
    <name type="scientific">Aegilops tauschii</name>
    <name type="common">Tausch's goatgrass</name>
    <name type="synonym">Aegilops squarrosa</name>
    <dbReference type="NCBI Taxonomy" id="37682"/>
    <lineage>
        <taxon>Eukaryota</taxon>
        <taxon>Viridiplantae</taxon>
        <taxon>Streptophyta</taxon>
        <taxon>Embryophyta</taxon>
        <taxon>Tracheophyta</taxon>
        <taxon>Spermatophyta</taxon>
        <taxon>Magnoliopsida</taxon>
        <taxon>Liliopsida</taxon>
        <taxon>Poales</taxon>
        <taxon>Poaceae</taxon>
        <taxon>BOP clade</taxon>
        <taxon>Pooideae</taxon>
        <taxon>Triticodae</taxon>
        <taxon>Triticeae</taxon>
        <taxon>Triticinae</taxon>
        <taxon>Aegilops</taxon>
    </lineage>
</organism>
<dbReference type="Gene3D" id="3.80.10.10">
    <property type="entry name" value="Ribonuclease Inhibitor"/>
    <property type="match status" value="1"/>
</dbReference>
<sequence>MGGIGKTTLAQLVHNDERVKHNFELAIWVCVSDMFVIEQIIRSIIQVVTMNKCELTEMEALQKKLGEVLGNKRYLLVLDDVWNEDTQKWNDMRSLLCLHAGPGTVIVVTSRNDQVASIMGTIPPHQISLLDEDQSQELFHINTFIRQVENQEELISMVKSVVHECKGLPLAIKMMAALLRSKHHSQWVSVLDSDVWKNGLLTNTGIVPALQLSYDHLSSEEKICFSFCAVLPKDSLMDKDMLIQLWMANDFIASETRGQQIFDVLVSRCFLQLCAEIQNNDFIHRPTTCKMHDLMHDLANSVSKNDCSILQESTSHEEIFQGSIDSGLLLQEVRYLSLDYVSNNTVASMKKILAPRARTILVQRGLEWTETSLDTRKSLSMAMSKFMSLRALKTLSIITDMTNLKHLRYLYCSDSDISALPEATVMLYNLQTLKLIGCVSLKKLPEGIQYMSNLRHECYWLESMPRGIGQLNTLQTLTDYVIDSDAGGIDELKYLNLGGVLSLTELRKVHSAEKARQANMSNKQNLNSFLFSNSVQKLSNVCVLEKCMGISKNDCF</sequence>
<evidence type="ECO:0000256" key="1">
    <source>
        <dbReference type="ARBA" id="ARBA00022737"/>
    </source>
</evidence>
<evidence type="ECO:0000259" key="4">
    <source>
        <dbReference type="Pfam" id="PF23559"/>
    </source>
</evidence>
<keyword evidence="1" id="KW-0677">Repeat</keyword>
<dbReference type="Gene3D" id="3.40.50.300">
    <property type="entry name" value="P-loop containing nucleotide triphosphate hydrolases"/>
    <property type="match status" value="1"/>
</dbReference>
<dbReference type="SUPFAM" id="SSF52540">
    <property type="entry name" value="P-loop containing nucleoside triphosphate hydrolases"/>
    <property type="match status" value="1"/>
</dbReference>